<evidence type="ECO:0000313" key="3">
    <source>
        <dbReference type="Proteomes" id="UP000504618"/>
    </source>
</evidence>
<gene>
    <name evidence="4" type="primary">LOC112461871</name>
</gene>
<dbReference type="GeneID" id="112461871"/>
<evidence type="ECO:0000313" key="4">
    <source>
        <dbReference type="RefSeq" id="XP_024883046.1"/>
    </source>
</evidence>
<dbReference type="GO" id="GO:0140662">
    <property type="term" value="F:ATP-dependent protein folding chaperone"/>
    <property type="evidence" value="ECO:0007669"/>
    <property type="project" value="InterPro"/>
</dbReference>
<organism evidence="3 4">
    <name type="scientific">Temnothorax curvispinosus</name>
    <dbReference type="NCBI Taxonomy" id="300111"/>
    <lineage>
        <taxon>Eukaryota</taxon>
        <taxon>Metazoa</taxon>
        <taxon>Ecdysozoa</taxon>
        <taxon>Arthropoda</taxon>
        <taxon>Hexapoda</taxon>
        <taxon>Insecta</taxon>
        <taxon>Pterygota</taxon>
        <taxon>Neoptera</taxon>
        <taxon>Endopterygota</taxon>
        <taxon>Hymenoptera</taxon>
        <taxon>Apocrita</taxon>
        <taxon>Aculeata</taxon>
        <taxon>Formicoidea</taxon>
        <taxon>Formicidae</taxon>
        <taxon>Myrmicinae</taxon>
        <taxon>Temnothorax</taxon>
    </lineage>
</organism>
<comment type="similarity">
    <text evidence="1">Belongs to the heat shock protein 90 family.</text>
</comment>
<dbReference type="Proteomes" id="UP000504618">
    <property type="component" value="Unplaced"/>
</dbReference>
<dbReference type="RefSeq" id="XP_024883046.1">
    <property type="nucleotide sequence ID" value="XM_025027278.1"/>
</dbReference>
<dbReference type="PANTHER" id="PTHR11528">
    <property type="entry name" value="HEAT SHOCK PROTEIN 90 FAMILY MEMBER"/>
    <property type="match status" value="1"/>
</dbReference>
<dbReference type="Pfam" id="PF00183">
    <property type="entry name" value="HSP90"/>
    <property type="match status" value="1"/>
</dbReference>
<evidence type="ECO:0000256" key="2">
    <source>
        <dbReference type="ARBA" id="ARBA00023186"/>
    </source>
</evidence>
<evidence type="ECO:0000256" key="1">
    <source>
        <dbReference type="ARBA" id="ARBA00008239"/>
    </source>
</evidence>
<dbReference type="GO" id="GO:0005524">
    <property type="term" value="F:ATP binding"/>
    <property type="evidence" value="ECO:0007669"/>
    <property type="project" value="InterPro"/>
</dbReference>
<reference evidence="4" key="1">
    <citation type="submission" date="2025-08" db="UniProtKB">
        <authorList>
            <consortium name="RefSeq"/>
        </authorList>
    </citation>
    <scope>IDENTIFICATION</scope>
    <source>
        <tissue evidence="4">Whole body</tissue>
    </source>
</reference>
<dbReference type="InterPro" id="IPR037196">
    <property type="entry name" value="HSP90_C"/>
</dbReference>
<accession>A0A6J1QPZ6</accession>
<name>A0A6J1QPZ6_9HYME</name>
<dbReference type="OrthoDB" id="7430437at2759"/>
<dbReference type="AlphaFoldDB" id="A0A6J1QPZ6"/>
<dbReference type="GO" id="GO:0051082">
    <property type="term" value="F:unfolded protein binding"/>
    <property type="evidence" value="ECO:0007669"/>
    <property type="project" value="InterPro"/>
</dbReference>
<dbReference type="Gene3D" id="1.20.120.790">
    <property type="entry name" value="Heat shock protein 90, C-terminal domain"/>
    <property type="match status" value="1"/>
</dbReference>
<dbReference type="SUPFAM" id="SSF110942">
    <property type="entry name" value="HSP90 C-terminal domain"/>
    <property type="match status" value="1"/>
</dbReference>
<dbReference type="InterPro" id="IPR001404">
    <property type="entry name" value="Hsp90_fam"/>
</dbReference>
<protein>
    <submittedName>
        <fullName evidence="4">Heat shock protein 83-like</fullName>
    </submittedName>
</protein>
<dbReference type="GO" id="GO:0016887">
    <property type="term" value="F:ATP hydrolysis activity"/>
    <property type="evidence" value="ECO:0007669"/>
    <property type="project" value="InterPro"/>
</dbReference>
<keyword evidence="2" id="KW-0143">Chaperone</keyword>
<keyword evidence="3" id="KW-1185">Reference proteome</keyword>
<proteinExistence type="inferred from homology"/>
<sequence>MRSFDGKPLMSVAEGKLVLPEDRAQKETRMLKVNNLWALCRAMENVLSDKVESVVVSNRLVKSPCCVVSLKHDKTANMERIVYKDANSLYKMPMERKFCTQLLWRLTAKKQFEINPDHVIVQNLATRVTISGDLDASIKNLINLLFETALISSDFIPEKPELHINNYIYQLIKNKLGIKKTETGDIKYNESAYTFFVEDNLQDDFIMDQIMVDQIKEEIN</sequence>